<keyword evidence="21" id="KW-1185">Reference proteome</keyword>
<dbReference type="RefSeq" id="XP_016470661.1">
    <property type="nucleotide sequence ID" value="XM_016615175.1"/>
</dbReference>
<evidence type="ECO:0000256" key="11">
    <source>
        <dbReference type="ARBA" id="ARBA00022989"/>
    </source>
</evidence>
<dbReference type="OrthoDB" id="8062037at2759"/>
<dbReference type="GO" id="GO:0004674">
    <property type="term" value="F:protein serine/threonine kinase activity"/>
    <property type="evidence" value="ECO:0007669"/>
    <property type="project" value="UniProtKB-EC"/>
</dbReference>
<evidence type="ECO:0000313" key="21">
    <source>
        <dbReference type="Proteomes" id="UP000790787"/>
    </source>
</evidence>
<evidence type="ECO:0000256" key="18">
    <source>
        <dbReference type="SAM" id="Phobius"/>
    </source>
</evidence>
<dbReference type="InterPro" id="IPR013083">
    <property type="entry name" value="Znf_RING/FYVE/PHD"/>
</dbReference>
<reference evidence="21" key="1">
    <citation type="journal article" date="2014" name="Nat. Commun.">
        <title>The tobacco genome sequence and its comparison with those of tomato and potato.</title>
        <authorList>
            <person name="Sierro N."/>
            <person name="Battey J.N."/>
            <person name="Ouadi S."/>
            <person name="Bakaher N."/>
            <person name="Bovet L."/>
            <person name="Willig A."/>
            <person name="Goepfert S."/>
            <person name="Peitsch M.C."/>
            <person name="Ivanov N.V."/>
        </authorList>
    </citation>
    <scope>NUCLEOTIDE SEQUENCE [LARGE SCALE GENOMIC DNA]</scope>
</reference>
<dbReference type="CDD" id="cd16461">
    <property type="entry name" value="RING-H2_EL5-like"/>
    <property type="match status" value="1"/>
</dbReference>
<evidence type="ECO:0000256" key="15">
    <source>
        <dbReference type="ARBA" id="ARBA00047899"/>
    </source>
</evidence>
<evidence type="ECO:0000256" key="10">
    <source>
        <dbReference type="ARBA" id="ARBA00022833"/>
    </source>
</evidence>
<evidence type="ECO:0000256" key="17">
    <source>
        <dbReference type="PROSITE-ProRule" id="PRU00175"/>
    </source>
</evidence>
<keyword evidence="12 18" id="KW-0472">Membrane</keyword>
<dbReference type="GO" id="GO:0016020">
    <property type="term" value="C:membrane"/>
    <property type="evidence" value="ECO:0007669"/>
    <property type="project" value="UniProtKB-SubCell"/>
</dbReference>
<proteinExistence type="inferred from homology"/>
<gene>
    <name evidence="22" type="primary">LOC107792914</name>
</gene>
<dbReference type="InterPro" id="IPR025287">
    <property type="entry name" value="WAK_GUB"/>
</dbReference>
<keyword evidence="6" id="KW-0479">Metal-binding</keyword>
<evidence type="ECO:0000256" key="4">
    <source>
        <dbReference type="ARBA" id="ARBA00022679"/>
    </source>
</evidence>
<comment type="similarity">
    <text evidence="14">Belongs to the RING-type zinc finger family. ATL subfamily.</text>
</comment>
<dbReference type="SMART" id="SM00184">
    <property type="entry name" value="RING"/>
    <property type="match status" value="1"/>
</dbReference>
<comment type="subcellular location">
    <subcellularLocation>
        <location evidence="2">Membrane</location>
        <topology evidence="2">Single-pass membrane protein</topology>
    </subcellularLocation>
</comment>
<evidence type="ECO:0000259" key="20">
    <source>
        <dbReference type="PROSITE" id="PS50089"/>
    </source>
</evidence>
<keyword evidence="10" id="KW-0862">Zinc</keyword>
<feature type="transmembrane region" description="Helical" evidence="18">
    <location>
        <begin position="241"/>
        <end position="263"/>
    </location>
</feature>
<evidence type="ECO:0000256" key="3">
    <source>
        <dbReference type="ARBA" id="ARBA00004906"/>
    </source>
</evidence>
<dbReference type="RefSeq" id="XP_016470661.1">
    <property type="nucleotide sequence ID" value="XM_016615175.2"/>
</dbReference>
<evidence type="ECO:0000256" key="8">
    <source>
        <dbReference type="ARBA" id="ARBA00022771"/>
    </source>
</evidence>
<dbReference type="SMR" id="A0A1S4A266"/>
<dbReference type="Gene3D" id="3.30.40.10">
    <property type="entry name" value="Zinc/RING finger domain, C3HC4 (zinc finger)"/>
    <property type="match status" value="1"/>
</dbReference>
<dbReference type="KEGG" id="nta:107792914"/>
<dbReference type="PROSITE" id="PS50089">
    <property type="entry name" value="ZF_RING_2"/>
    <property type="match status" value="1"/>
</dbReference>
<keyword evidence="11 18" id="KW-1133">Transmembrane helix</keyword>
<comment type="pathway">
    <text evidence="3">Protein modification; protein ubiquitination.</text>
</comment>
<evidence type="ECO:0000256" key="9">
    <source>
        <dbReference type="ARBA" id="ARBA00022786"/>
    </source>
</evidence>
<dbReference type="Pfam" id="PF13639">
    <property type="entry name" value="zf-RING_2"/>
    <property type="match status" value="1"/>
</dbReference>
<dbReference type="PANTHER" id="PTHR46279:SF2">
    <property type="entry name" value="RING-H2 FINGER PROTEIN ATL21A-RELATED"/>
    <property type="match status" value="1"/>
</dbReference>
<evidence type="ECO:0000256" key="14">
    <source>
        <dbReference type="ARBA" id="ARBA00024209"/>
    </source>
</evidence>
<dbReference type="Pfam" id="PF13947">
    <property type="entry name" value="GUB_WAK_bind"/>
    <property type="match status" value="1"/>
</dbReference>
<protein>
    <submittedName>
        <fullName evidence="22">RING-H2 finger protein ATL21A</fullName>
    </submittedName>
</protein>
<evidence type="ECO:0000256" key="5">
    <source>
        <dbReference type="ARBA" id="ARBA00022692"/>
    </source>
</evidence>
<evidence type="ECO:0000256" key="6">
    <source>
        <dbReference type="ARBA" id="ARBA00022723"/>
    </source>
</evidence>
<accession>A0A1S4A266</accession>
<organism evidence="21 22">
    <name type="scientific">Nicotiana tabacum</name>
    <name type="common">Common tobacco</name>
    <dbReference type="NCBI Taxonomy" id="4097"/>
    <lineage>
        <taxon>Eukaryota</taxon>
        <taxon>Viridiplantae</taxon>
        <taxon>Streptophyta</taxon>
        <taxon>Embryophyta</taxon>
        <taxon>Tracheophyta</taxon>
        <taxon>Spermatophyta</taxon>
        <taxon>Magnoliopsida</taxon>
        <taxon>eudicotyledons</taxon>
        <taxon>Gunneridae</taxon>
        <taxon>Pentapetalae</taxon>
        <taxon>asterids</taxon>
        <taxon>lamiids</taxon>
        <taxon>Solanales</taxon>
        <taxon>Solanaceae</taxon>
        <taxon>Nicotianoideae</taxon>
        <taxon>Nicotianeae</taxon>
        <taxon>Nicotiana</taxon>
    </lineage>
</organism>
<dbReference type="SUPFAM" id="SSF57850">
    <property type="entry name" value="RING/U-box"/>
    <property type="match status" value="1"/>
</dbReference>
<name>A0A1S4A266_TOBAC</name>
<dbReference type="Proteomes" id="UP000790787">
    <property type="component" value="Chromosome 19"/>
</dbReference>
<dbReference type="InterPro" id="IPR001841">
    <property type="entry name" value="Znf_RING"/>
</dbReference>
<evidence type="ECO:0000256" key="16">
    <source>
        <dbReference type="ARBA" id="ARBA00048679"/>
    </source>
</evidence>
<sequence length="381" mass="41831">MGNLKFIIFSCLLCSTIYARHDYPDFICGNNHFDIRFPFALEGQNLQNSGYPGFTLRCSNQGRAILSLPGAGDFYVRDIDYLTQEIQLYDPSNCLPKRLLNFNTSSSPSSPFKAVSHRKYTFLTCSTSSVLFQFNVIDCLSNSTTSTLATSSTSLASQMTSLYNCSIMNTSSVPVSWTSQYESDISTDLNNDLVLTWNEPNCQECEAKQGVCGFKNATSGEIQCFDSPGTGSNRGLEIFKFIALTLLIPAITCAMGVSCYICLDYSRYSRAMAAVRNTAAAIQNATNRTTVAPQPAATAGLDDSTIESYTKVVLGESRRVPGPNHMTCPICLAEYNPKEIVKSIPECQHCFHTECIDEWLKINGTCPVCRNNPSPAHVNSS</sequence>
<comment type="catalytic activity">
    <reaction evidence="16">
        <text>L-seryl-[protein] + ATP = O-phospho-L-seryl-[protein] + ADP + H(+)</text>
        <dbReference type="Rhea" id="RHEA:17989"/>
        <dbReference type="Rhea" id="RHEA-COMP:9863"/>
        <dbReference type="Rhea" id="RHEA-COMP:11604"/>
        <dbReference type="ChEBI" id="CHEBI:15378"/>
        <dbReference type="ChEBI" id="CHEBI:29999"/>
        <dbReference type="ChEBI" id="CHEBI:30616"/>
        <dbReference type="ChEBI" id="CHEBI:83421"/>
        <dbReference type="ChEBI" id="CHEBI:456216"/>
        <dbReference type="EC" id="2.7.11.1"/>
    </reaction>
</comment>
<keyword evidence="4" id="KW-0808">Transferase</keyword>
<dbReference type="STRING" id="4097.A0A1S4A266"/>
<evidence type="ECO:0000256" key="2">
    <source>
        <dbReference type="ARBA" id="ARBA00004167"/>
    </source>
</evidence>
<dbReference type="AlphaFoldDB" id="A0A1S4A266"/>
<feature type="domain" description="RING-type" evidence="20">
    <location>
        <begin position="328"/>
        <end position="370"/>
    </location>
</feature>
<dbReference type="GO" id="GO:0061630">
    <property type="term" value="F:ubiquitin protein ligase activity"/>
    <property type="evidence" value="ECO:0007669"/>
    <property type="project" value="UniProtKB-EC"/>
</dbReference>
<dbReference type="InterPro" id="IPR032872">
    <property type="entry name" value="WAK_assoc_C"/>
</dbReference>
<dbReference type="GeneID" id="107792914"/>
<dbReference type="OMA" id="PAREGYC"/>
<keyword evidence="9" id="KW-0833">Ubl conjugation pathway</keyword>
<feature type="signal peptide" evidence="19">
    <location>
        <begin position="1"/>
        <end position="19"/>
    </location>
</feature>
<comment type="catalytic activity">
    <reaction evidence="15">
        <text>L-threonyl-[protein] + ATP = O-phospho-L-threonyl-[protein] + ADP + H(+)</text>
        <dbReference type="Rhea" id="RHEA:46608"/>
        <dbReference type="Rhea" id="RHEA-COMP:11060"/>
        <dbReference type="Rhea" id="RHEA-COMP:11605"/>
        <dbReference type="ChEBI" id="CHEBI:15378"/>
        <dbReference type="ChEBI" id="CHEBI:30013"/>
        <dbReference type="ChEBI" id="CHEBI:30616"/>
        <dbReference type="ChEBI" id="CHEBI:61977"/>
        <dbReference type="ChEBI" id="CHEBI:456216"/>
        <dbReference type="EC" id="2.7.11.1"/>
    </reaction>
</comment>
<keyword evidence="7 19" id="KW-0732">Signal</keyword>
<evidence type="ECO:0000256" key="13">
    <source>
        <dbReference type="ARBA" id="ARBA00023180"/>
    </source>
</evidence>
<keyword evidence="5 18" id="KW-0812">Transmembrane</keyword>
<dbReference type="Pfam" id="PF14380">
    <property type="entry name" value="WAK_assoc"/>
    <property type="match status" value="1"/>
</dbReference>
<dbReference type="GO" id="GO:0008270">
    <property type="term" value="F:zinc ion binding"/>
    <property type="evidence" value="ECO:0007669"/>
    <property type="project" value="UniProtKB-KW"/>
</dbReference>
<evidence type="ECO:0000256" key="1">
    <source>
        <dbReference type="ARBA" id="ARBA00000900"/>
    </source>
</evidence>
<comment type="catalytic activity">
    <reaction evidence="1">
        <text>S-ubiquitinyl-[E2 ubiquitin-conjugating enzyme]-L-cysteine + [acceptor protein]-L-lysine = [E2 ubiquitin-conjugating enzyme]-L-cysteine + N(6)-ubiquitinyl-[acceptor protein]-L-lysine.</text>
        <dbReference type="EC" id="2.3.2.27"/>
    </reaction>
</comment>
<reference evidence="22" key="2">
    <citation type="submission" date="2025-08" db="UniProtKB">
        <authorList>
            <consortium name="RefSeq"/>
        </authorList>
    </citation>
    <scope>IDENTIFICATION</scope>
    <source>
        <tissue evidence="22">Leaf</tissue>
    </source>
</reference>
<evidence type="ECO:0000256" key="7">
    <source>
        <dbReference type="ARBA" id="ARBA00022729"/>
    </source>
</evidence>
<feature type="chain" id="PRO_5010335722" evidence="19">
    <location>
        <begin position="20"/>
        <end position="381"/>
    </location>
</feature>
<keyword evidence="8 17" id="KW-0863">Zinc-finger</keyword>
<dbReference type="InterPro" id="IPR046948">
    <property type="entry name" value="ATL20-22-like"/>
</dbReference>
<dbReference type="PaxDb" id="4097-A0A1S4A266"/>
<keyword evidence="13" id="KW-0325">Glycoprotein</keyword>
<evidence type="ECO:0000256" key="19">
    <source>
        <dbReference type="SAM" id="SignalP"/>
    </source>
</evidence>
<evidence type="ECO:0000256" key="12">
    <source>
        <dbReference type="ARBA" id="ARBA00023136"/>
    </source>
</evidence>
<evidence type="ECO:0000313" key="22">
    <source>
        <dbReference type="RefSeq" id="XP_016470661.1"/>
    </source>
</evidence>
<dbReference type="PANTHER" id="PTHR46279">
    <property type="entry name" value="RING/U-BOX SUPERFAMILY PROTEIN"/>
    <property type="match status" value="1"/>
</dbReference>
<dbReference type="GO" id="GO:0030247">
    <property type="term" value="F:polysaccharide binding"/>
    <property type="evidence" value="ECO:0007669"/>
    <property type="project" value="InterPro"/>
</dbReference>